<keyword evidence="8 15" id="KW-0732">Signal</keyword>
<evidence type="ECO:0000256" key="15">
    <source>
        <dbReference type="RuleBase" id="RU366027"/>
    </source>
</evidence>
<keyword evidence="11 15" id="KW-0442">Lipid degradation</keyword>
<keyword evidence="14 15" id="KW-0998">Cell outer membrane</keyword>
<gene>
    <name evidence="16" type="ORF">NMP03_15795</name>
</gene>
<evidence type="ECO:0000256" key="12">
    <source>
        <dbReference type="ARBA" id="ARBA00023098"/>
    </source>
</evidence>
<dbReference type="SUPFAM" id="SSF56931">
    <property type="entry name" value="Outer membrane phospholipase A (OMPLA)"/>
    <property type="match status" value="1"/>
</dbReference>
<comment type="catalytic activity">
    <reaction evidence="2 15">
        <text>a 1,2-diacyl-sn-glycero-3-phosphocholine + H2O = a 1-acyl-sn-glycero-3-phosphocholine + a fatty acid + H(+)</text>
        <dbReference type="Rhea" id="RHEA:15801"/>
        <dbReference type="ChEBI" id="CHEBI:15377"/>
        <dbReference type="ChEBI" id="CHEBI:15378"/>
        <dbReference type="ChEBI" id="CHEBI:28868"/>
        <dbReference type="ChEBI" id="CHEBI:57643"/>
        <dbReference type="ChEBI" id="CHEBI:58168"/>
        <dbReference type="EC" id="3.1.1.4"/>
    </reaction>
</comment>
<keyword evidence="7 15" id="KW-0479">Metal-binding</keyword>
<feature type="chain" id="PRO_5044998267" description="Phospholipase A1" evidence="15">
    <location>
        <begin position="24"/>
        <end position="356"/>
    </location>
</feature>
<sequence>MTTAMRLAFATAALSCLAAPAAAQLRPVADQPASADAAQAGVDVLFVNGGNAAADPQPPETIEVTAADGTRLRLQRDQVAVPFVAAGGFTRLRYRPAPRELAEAAPVTTAQQDEVEASRETVTLGSTGTGSAILDRFSPYRPVYGAFGAGDSGAKLQLSFAFQPFETNGALNGLRLAWTQTMFWRIDLPSGPFRSTNYSPEIFYEVPLAQDTVAAVGYAHDSNGRGAVGSIDVNRIYARVAHRFDLGDRWYAEVAPQAWFYVGARGTSRDLDRYWGYTALGASIGQVDGMKLSLTARGNPGTGKGAAELYASYPLARVGGGLGIYLFGQGFTGFGEALDDYRLRDTHARLGIALTR</sequence>
<dbReference type="EC" id="3.1.1.4" evidence="15"/>
<comment type="catalytic activity">
    <reaction evidence="1 15">
        <text>a 1,2-diacyl-sn-glycero-3-phosphocholine + H2O = a 2-acyl-sn-glycero-3-phosphocholine + a fatty acid + H(+)</text>
        <dbReference type="Rhea" id="RHEA:18689"/>
        <dbReference type="ChEBI" id="CHEBI:15377"/>
        <dbReference type="ChEBI" id="CHEBI:15378"/>
        <dbReference type="ChEBI" id="CHEBI:28868"/>
        <dbReference type="ChEBI" id="CHEBI:57643"/>
        <dbReference type="ChEBI" id="CHEBI:57875"/>
        <dbReference type="EC" id="3.1.1.32"/>
    </reaction>
</comment>
<dbReference type="PANTHER" id="PTHR40457">
    <property type="entry name" value="PHOSPHOLIPASE A1"/>
    <property type="match status" value="1"/>
</dbReference>
<dbReference type="InterPro" id="IPR003187">
    <property type="entry name" value="PLipase_A1"/>
</dbReference>
<evidence type="ECO:0000256" key="2">
    <source>
        <dbReference type="ARBA" id="ARBA00001604"/>
    </source>
</evidence>
<keyword evidence="9 15" id="KW-0378">Hydrolase</keyword>
<evidence type="ECO:0000256" key="13">
    <source>
        <dbReference type="ARBA" id="ARBA00023136"/>
    </source>
</evidence>
<accession>A0ABY5L6M1</accession>
<evidence type="ECO:0000256" key="3">
    <source>
        <dbReference type="ARBA" id="ARBA00010525"/>
    </source>
</evidence>
<reference evidence="16" key="1">
    <citation type="submission" date="2022-07" db="EMBL/GenBank/DDBJ databases">
        <title>Sphingomonas sp. nov., a novel bacterium isolated from the north slope of the Mount Everest.</title>
        <authorList>
            <person name="Cui X."/>
            <person name="Liu Y."/>
        </authorList>
    </citation>
    <scope>NUCLEOTIDE SEQUENCE</scope>
    <source>
        <strain evidence="16">S5-59</strain>
    </source>
</reference>
<evidence type="ECO:0000256" key="7">
    <source>
        <dbReference type="ARBA" id="ARBA00022723"/>
    </source>
</evidence>
<comment type="similarity">
    <text evidence="3 15">Belongs to the phospholipase A1 family.</text>
</comment>
<dbReference type="Proteomes" id="UP001058533">
    <property type="component" value="Chromosome"/>
</dbReference>
<dbReference type="EMBL" id="CP101740">
    <property type="protein sequence ID" value="UUL82610.1"/>
    <property type="molecule type" value="Genomic_DNA"/>
</dbReference>
<comment type="subunit">
    <text evidence="4 15">Homodimer; dimerization is reversible, and the dimeric form is the active one.</text>
</comment>
<dbReference type="EC" id="3.1.1.32" evidence="15"/>
<evidence type="ECO:0000256" key="9">
    <source>
        <dbReference type="ARBA" id="ARBA00022801"/>
    </source>
</evidence>
<comment type="function">
    <text evidence="15">Hydrolysis of phosphatidylcholine with phospholipase A2 (EC 3.1.1.4) and phospholipase A1 (EC 3.1.1.32) activities.</text>
</comment>
<evidence type="ECO:0000256" key="5">
    <source>
        <dbReference type="ARBA" id="ARBA00022452"/>
    </source>
</evidence>
<dbReference type="InterPro" id="IPR010916">
    <property type="entry name" value="TonB_box_CS"/>
</dbReference>
<evidence type="ECO:0000313" key="16">
    <source>
        <dbReference type="EMBL" id="UUL82610.1"/>
    </source>
</evidence>
<keyword evidence="13" id="KW-0472">Membrane</keyword>
<protein>
    <recommendedName>
        <fullName evidence="15">Phospholipase A1</fullName>
        <ecNumber evidence="15">3.1.1.32</ecNumber>
        <ecNumber evidence="15">3.1.1.4</ecNumber>
    </recommendedName>
    <alternativeName>
        <fullName evidence="15">Phosphatidylcholine 1-acylhydrolase</fullName>
    </alternativeName>
</protein>
<dbReference type="InterPro" id="IPR036541">
    <property type="entry name" value="PLipase_A1_sf"/>
</dbReference>
<dbReference type="RefSeq" id="WP_256506455.1">
    <property type="nucleotide sequence ID" value="NZ_CP101740.1"/>
</dbReference>
<evidence type="ECO:0000313" key="17">
    <source>
        <dbReference type="Proteomes" id="UP001058533"/>
    </source>
</evidence>
<evidence type="ECO:0000256" key="8">
    <source>
        <dbReference type="ARBA" id="ARBA00022729"/>
    </source>
</evidence>
<organism evidence="16 17">
    <name type="scientific">Sphingomonas qomolangmaensis</name>
    <dbReference type="NCBI Taxonomy" id="2918765"/>
    <lineage>
        <taxon>Bacteria</taxon>
        <taxon>Pseudomonadati</taxon>
        <taxon>Pseudomonadota</taxon>
        <taxon>Alphaproteobacteria</taxon>
        <taxon>Sphingomonadales</taxon>
        <taxon>Sphingomonadaceae</taxon>
        <taxon>Sphingomonas</taxon>
    </lineage>
</organism>
<keyword evidence="10 15" id="KW-0106">Calcium</keyword>
<comment type="subcellular location">
    <subcellularLocation>
        <location evidence="15">Cell outer membrane</location>
        <topology evidence="15">Multi-pass membrane protein</topology>
    </subcellularLocation>
    <text evidence="15">One of the very few enzymes located there.</text>
</comment>
<keyword evidence="17" id="KW-1185">Reference proteome</keyword>
<keyword evidence="6" id="KW-0812">Transmembrane</keyword>
<keyword evidence="12 15" id="KW-0443">Lipid metabolism</keyword>
<evidence type="ECO:0000256" key="10">
    <source>
        <dbReference type="ARBA" id="ARBA00022837"/>
    </source>
</evidence>
<dbReference type="PROSITE" id="PS00430">
    <property type="entry name" value="TONB_DEPENDENT_REC_1"/>
    <property type="match status" value="1"/>
</dbReference>
<feature type="signal peptide" evidence="15">
    <location>
        <begin position="1"/>
        <end position="23"/>
    </location>
</feature>
<evidence type="ECO:0000256" key="4">
    <source>
        <dbReference type="ARBA" id="ARBA00011702"/>
    </source>
</evidence>
<dbReference type="Pfam" id="PF02253">
    <property type="entry name" value="PLA1"/>
    <property type="match status" value="1"/>
</dbReference>
<evidence type="ECO:0000256" key="11">
    <source>
        <dbReference type="ARBA" id="ARBA00022963"/>
    </source>
</evidence>
<evidence type="ECO:0000256" key="6">
    <source>
        <dbReference type="ARBA" id="ARBA00022692"/>
    </source>
</evidence>
<evidence type="ECO:0000256" key="14">
    <source>
        <dbReference type="ARBA" id="ARBA00023237"/>
    </source>
</evidence>
<comment type="cofactor">
    <cofactor evidence="15">
        <name>Ca(2+)</name>
        <dbReference type="ChEBI" id="CHEBI:29108"/>
    </cofactor>
    <text evidence="15">Binds 1 Ca(2+) ion per monomer. In the dimeric form the Ca(2+) is bound by different amino acids with binding of each Ca(2+) shared with ligands coming from each monomer. The Ca(2+) ion may have a role in catalysis.</text>
</comment>
<name>A0ABY5L6M1_9SPHN</name>
<keyword evidence="5" id="KW-1134">Transmembrane beta strand</keyword>
<evidence type="ECO:0000256" key="1">
    <source>
        <dbReference type="ARBA" id="ARBA00000111"/>
    </source>
</evidence>
<dbReference type="Gene3D" id="2.40.230.10">
    <property type="entry name" value="Phospholipase A1"/>
    <property type="match status" value="1"/>
</dbReference>
<dbReference type="PRINTS" id="PR01486">
    <property type="entry name" value="PHPHLIPASEA1"/>
</dbReference>
<proteinExistence type="inferred from homology"/>
<dbReference type="PANTHER" id="PTHR40457:SF1">
    <property type="entry name" value="PHOSPHOLIPASE A1"/>
    <property type="match status" value="1"/>
</dbReference>